<evidence type="ECO:0000313" key="2">
    <source>
        <dbReference type="Proteomes" id="UP000321812"/>
    </source>
</evidence>
<dbReference type="Proteomes" id="UP000321812">
    <property type="component" value="Unassembled WGS sequence"/>
</dbReference>
<gene>
    <name evidence="1" type="ORF">YZ82_06820</name>
</gene>
<evidence type="ECO:0000313" key="1">
    <source>
        <dbReference type="EMBL" id="TWO19794.1"/>
    </source>
</evidence>
<name>A0A562XCD2_CAMHY</name>
<accession>A0A562XCD2</accession>
<protein>
    <submittedName>
        <fullName evidence="1">Uncharacterized protein</fullName>
    </submittedName>
</protein>
<comment type="caution">
    <text evidence="1">The sequence shown here is derived from an EMBL/GenBank/DDBJ whole genome shotgun (WGS) entry which is preliminary data.</text>
</comment>
<dbReference type="EMBL" id="VOAP01000016">
    <property type="protein sequence ID" value="TWO19794.1"/>
    <property type="molecule type" value="Genomic_DNA"/>
</dbReference>
<reference evidence="1 2" key="1">
    <citation type="submission" date="2019-07" db="EMBL/GenBank/DDBJ databases">
        <title>Rapid identification of Enteric Bacteria from Whole Genome Sequences (WGS) using Average Nucleotide Identity (ANI).</title>
        <authorList>
            <person name="Lane C."/>
        </authorList>
    </citation>
    <scope>NUCLEOTIDE SEQUENCE [LARGE SCALE GENOMIC DNA]</scope>
    <source>
        <strain evidence="1 2">D2411</strain>
    </source>
</reference>
<proteinExistence type="predicted"/>
<organism evidence="1 2">
    <name type="scientific">Campylobacter hyointestinalis</name>
    <dbReference type="NCBI Taxonomy" id="198"/>
    <lineage>
        <taxon>Bacteria</taxon>
        <taxon>Pseudomonadati</taxon>
        <taxon>Campylobacterota</taxon>
        <taxon>Epsilonproteobacteria</taxon>
        <taxon>Campylobacterales</taxon>
        <taxon>Campylobacteraceae</taxon>
        <taxon>Campylobacter</taxon>
    </lineage>
</organism>
<dbReference type="AlphaFoldDB" id="A0A562XCD2"/>
<dbReference type="RefSeq" id="WP_147497423.1">
    <property type="nucleotide sequence ID" value="NZ_VOAP01000016.1"/>
</dbReference>
<sequence length="72" mass="8366">MILPLGVHRYAAIDNMHRFLANYFGLNIIDMQSYYKKSEIIQFGNKFGAHQLAIVNRYVGKEIAKNIDCFKI</sequence>